<dbReference type="Pfam" id="PF22504">
    <property type="entry name" value="DUF6993"/>
    <property type="match status" value="1"/>
</dbReference>
<dbReference type="EMBL" id="JAGFBF010000005">
    <property type="protein sequence ID" value="MBO2989794.1"/>
    <property type="molecule type" value="Genomic_DNA"/>
</dbReference>
<dbReference type="InterPro" id="IPR054262">
    <property type="entry name" value="DUF6993"/>
</dbReference>
<keyword evidence="4" id="KW-1185">Reference proteome</keyword>
<sequence>MRGRPSNIRRAAASGAIALMLTSLTGCFLLEGPSPRTPERTAPVEPETAPEFMPDGSATDNLPYFTEVLRQYSAGDGPVEGQPIVNAVAESGFDKSAMSVSFDESKTGYAADSIFVSVRIGPDCLLGQIAAEGRGFAAEAEPAIGPDQDVCLIGETRPIDW</sequence>
<organism evidence="3 4">
    <name type="scientific">Leucobacter tardus</name>
    <dbReference type="NCBI Taxonomy" id="501483"/>
    <lineage>
        <taxon>Bacteria</taxon>
        <taxon>Bacillati</taxon>
        <taxon>Actinomycetota</taxon>
        <taxon>Actinomycetes</taxon>
        <taxon>Micrococcales</taxon>
        <taxon>Microbacteriaceae</taxon>
        <taxon>Leucobacter</taxon>
    </lineage>
</organism>
<evidence type="ECO:0000259" key="2">
    <source>
        <dbReference type="Pfam" id="PF22504"/>
    </source>
</evidence>
<gene>
    <name evidence="3" type="ORF">J4H85_07275</name>
</gene>
<protein>
    <recommendedName>
        <fullName evidence="2">DUF6993 domain-containing protein</fullName>
    </recommendedName>
</protein>
<comment type="caution">
    <text evidence="3">The sequence shown here is derived from an EMBL/GenBank/DDBJ whole genome shotgun (WGS) entry which is preliminary data.</text>
</comment>
<accession>A0A939QJA5</accession>
<feature type="domain" description="DUF6993" evidence="2">
    <location>
        <begin position="70"/>
        <end position="155"/>
    </location>
</feature>
<feature type="region of interest" description="Disordered" evidence="1">
    <location>
        <begin position="31"/>
        <end position="57"/>
    </location>
</feature>
<dbReference type="Proteomes" id="UP000668403">
    <property type="component" value="Unassembled WGS sequence"/>
</dbReference>
<evidence type="ECO:0000256" key="1">
    <source>
        <dbReference type="SAM" id="MobiDB-lite"/>
    </source>
</evidence>
<reference evidence="3" key="1">
    <citation type="submission" date="2021-03" db="EMBL/GenBank/DDBJ databases">
        <title>Leucobacter chromiisoli sp. nov., isolated from chromium-containing soil of chemical plant.</title>
        <authorList>
            <person name="Xu Z."/>
        </authorList>
    </citation>
    <scope>NUCLEOTIDE SEQUENCE</scope>
    <source>
        <strain evidence="3">K 70/01</strain>
    </source>
</reference>
<evidence type="ECO:0000313" key="4">
    <source>
        <dbReference type="Proteomes" id="UP000668403"/>
    </source>
</evidence>
<dbReference type="AlphaFoldDB" id="A0A939QJA5"/>
<dbReference type="PROSITE" id="PS51257">
    <property type="entry name" value="PROKAR_LIPOPROTEIN"/>
    <property type="match status" value="1"/>
</dbReference>
<proteinExistence type="predicted"/>
<evidence type="ECO:0000313" key="3">
    <source>
        <dbReference type="EMBL" id="MBO2989794.1"/>
    </source>
</evidence>
<name>A0A939QJA5_9MICO</name>